<gene>
    <name evidence="2" type="ORF">BWY41_01718</name>
</gene>
<name>A0A1V5SLQ2_9BACT</name>
<proteinExistence type="predicted"/>
<evidence type="ECO:0000313" key="2">
    <source>
        <dbReference type="EMBL" id="OQA55244.1"/>
    </source>
</evidence>
<comment type="caution">
    <text evidence="2">The sequence shown here is derived from an EMBL/GenBank/DDBJ whole genome shotgun (WGS) entry which is preliminary data.</text>
</comment>
<organism evidence="2">
    <name type="scientific">Candidatus Atribacter allofermentans</name>
    <dbReference type="NCBI Taxonomy" id="1852833"/>
    <lineage>
        <taxon>Bacteria</taxon>
        <taxon>Pseudomonadati</taxon>
        <taxon>Atribacterota</taxon>
        <taxon>Atribacteria</taxon>
        <taxon>Atribacterales</taxon>
        <taxon>Atribacteraceae</taxon>
        <taxon>Atribacter</taxon>
    </lineage>
</organism>
<dbReference type="AlphaFoldDB" id="A0A1V5SLQ2"/>
<feature type="domain" description="Putative zinc ribbon" evidence="1">
    <location>
        <begin position="11"/>
        <end position="88"/>
    </location>
</feature>
<accession>A0A1V5SLQ2</accession>
<protein>
    <submittedName>
        <fullName evidence="2">Putative zinc ribbon domain protein</fullName>
    </submittedName>
</protein>
<dbReference type="Pfam" id="PF12674">
    <property type="entry name" value="Zn_ribbon_2"/>
    <property type="match status" value="1"/>
</dbReference>
<reference evidence="2" key="1">
    <citation type="submission" date="2017-02" db="EMBL/GenBank/DDBJ databases">
        <title>Delving into the versatile metabolic prowess of the omnipresent phylum Bacteroidetes.</title>
        <authorList>
            <person name="Nobu M.K."/>
            <person name="Mei R."/>
            <person name="Narihiro T."/>
            <person name="Kuroda K."/>
            <person name="Liu W.-T."/>
        </authorList>
    </citation>
    <scope>NUCLEOTIDE SEQUENCE</scope>
    <source>
        <strain evidence="2">ADurb.Bin276</strain>
    </source>
</reference>
<dbReference type="EMBL" id="MWBQ01000168">
    <property type="protein sequence ID" value="OQA55244.1"/>
    <property type="molecule type" value="Genomic_DNA"/>
</dbReference>
<dbReference type="InterPro" id="IPR025868">
    <property type="entry name" value="Zn_ribbon_dom_put"/>
</dbReference>
<evidence type="ECO:0000259" key="1">
    <source>
        <dbReference type="Pfam" id="PF12674"/>
    </source>
</evidence>
<sequence length="93" mass="10893">MVSTYQPQGPYCQSCSMPMQKLEDFGTNSNGNQNQEYCRYCYQNGNFTDPDITVEQMIEKCVDIMKKMNLPDMQIEQAKKYIPMLKRWSTKSV</sequence>
<dbReference type="Proteomes" id="UP000485569">
    <property type="component" value="Unassembled WGS sequence"/>
</dbReference>